<gene>
    <name evidence="5" type="ORF">QO014_003165</name>
</gene>
<keyword evidence="3" id="KW-0804">Transcription</keyword>
<comment type="caution">
    <text evidence="5">The sequence shown here is derived from an EMBL/GenBank/DDBJ whole genome shotgun (WGS) entry which is preliminary data.</text>
</comment>
<proteinExistence type="predicted"/>
<evidence type="ECO:0000313" key="6">
    <source>
        <dbReference type="Proteomes" id="UP001241603"/>
    </source>
</evidence>
<keyword evidence="1" id="KW-0805">Transcription regulation</keyword>
<dbReference type="PANTHER" id="PTHR46796:SF7">
    <property type="entry name" value="ARAC FAMILY TRANSCRIPTIONAL REGULATOR"/>
    <property type="match status" value="1"/>
</dbReference>
<accession>A0ABU0H8Y1</accession>
<sequence>MTDPLSDVLTILGARVTRRTRLEASGEWALAFPALDRLKFVALLRGASWIMVEGRPPQRMAAGDVCLLGRTAYAVASDPELPPLDGQALYGTPGCDAVRLGGDDMVSIGGTVAFAEGNAGFLLDMLPDFLFIPKSTAASGAMAAVLALIDGEVGRDLIGGDIISARLADVFVVEAIRAYAASAAQFEIGWLGALADPRLGRALRAIHGDIARPWTVADLAQVAGMSRAAFSAAFTRRVGEPPLAYVRAWRLTMARAALASGEESVASIAGKVGYTSQSAFGHAFRSAFGAAPRAHARS</sequence>
<evidence type="ECO:0000313" key="5">
    <source>
        <dbReference type="EMBL" id="MDQ0438770.1"/>
    </source>
</evidence>
<feature type="domain" description="HTH araC/xylS-type" evidence="4">
    <location>
        <begin position="200"/>
        <end position="298"/>
    </location>
</feature>
<dbReference type="SUPFAM" id="SSF46689">
    <property type="entry name" value="Homeodomain-like"/>
    <property type="match status" value="2"/>
</dbReference>
<evidence type="ECO:0000256" key="1">
    <source>
        <dbReference type="ARBA" id="ARBA00023015"/>
    </source>
</evidence>
<keyword evidence="6" id="KW-1185">Reference proteome</keyword>
<dbReference type="Pfam" id="PF12833">
    <property type="entry name" value="HTH_18"/>
    <property type="match status" value="1"/>
</dbReference>
<keyword evidence="2" id="KW-0238">DNA-binding</keyword>
<evidence type="ECO:0000259" key="4">
    <source>
        <dbReference type="PROSITE" id="PS01124"/>
    </source>
</evidence>
<dbReference type="Gene3D" id="1.10.10.60">
    <property type="entry name" value="Homeodomain-like"/>
    <property type="match status" value="2"/>
</dbReference>
<dbReference type="InterPro" id="IPR050204">
    <property type="entry name" value="AraC_XylS_family_regulators"/>
</dbReference>
<reference evidence="5 6" key="1">
    <citation type="submission" date="2023-07" db="EMBL/GenBank/DDBJ databases">
        <title>Genomic Encyclopedia of Type Strains, Phase IV (KMG-IV): sequencing the most valuable type-strain genomes for metagenomic binning, comparative biology and taxonomic classification.</title>
        <authorList>
            <person name="Goeker M."/>
        </authorList>
    </citation>
    <scope>NUCLEOTIDE SEQUENCE [LARGE SCALE GENOMIC DNA]</scope>
    <source>
        <strain evidence="5 6">B6-8</strain>
    </source>
</reference>
<dbReference type="InterPro" id="IPR009057">
    <property type="entry name" value="Homeodomain-like_sf"/>
</dbReference>
<dbReference type="Pfam" id="PF12852">
    <property type="entry name" value="Cupin_6"/>
    <property type="match status" value="1"/>
</dbReference>
<evidence type="ECO:0000256" key="3">
    <source>
        <dbReference type="ARBA" id="ARBA00023163"/>
    </source>
</evidence>
<dbReference type="PROSITE" id="PS01124">
    <property type="entry name" value="HTH_ARAC_FAMILY_2"/>
    <property type="match status" value="1"/>
</dbReference>
<dbReference type="InterPro" id="IPR032783">
    <property type="entry name" value="AraC_lig"/>
</dbReference>
<evidence type="ECO:0000256" key="2">
    <source>
        <dbReference type="ARBA" id="ARBA00023125"/>
    </source>
</evidence>
<name>A0ABU0H8Y1_9HYPH</name>
<dbReference type="EMBL" id="JAUSVO010000004">
    <property type="protein sequence ID" value="MDQ0438770.1"/>
    <property type="molecule type" value="Genomic_DNA"/>
</dbReference>
<protein>
    <submittedName>
        <fullName evidence="5">AraC-like DNA-binding protein</fullName>
    </submittedName>
</protein>
<dbReference type="PANTHER" id="PTHR46796">
    <property type="entry name" value="HTH-TYPE TRANSCRIPTIONAL ACTIVATOR RHAS-RELATED"/>
    <property type="match status" value="1"/>
</dbReference>
<dbReference type="RefSeq" id="WP_266349660.1">
    <property type="nucleotide sequence ID" value="NZ_JAPKNG010000004.1"/>
</dbReference>
<organism evidence="5 6">
    <name type="scientific">Kaistia dalseonensis</name>
    <dbReference type="NCBI Taxonomy" id="410840"/>
    <lineage>
        <taxon>Bacteria</taxon>
        <taxon>Pseudomonadati</taxon>
        <taxon>Pseudomonadota</taxon>
        <taxon>Alphaproteobacteria</taxon>
        <taxon>Hyphomicrobiales</taxon>
        <taxon>Kaistiaceae</taxon>
        <taxon>Kaistia</taxon>
    </lineage>
</organism>
<dbReference type="SMART" id="SM00342">
    <property type="entry name" value="HTH_ARAC"/>
    <property type="match status" value="1"/>
</dbReference>
<dbReference type="InterPro" id="IPR018060">
    <property type="entry name" value="HTH_AraC"/>
</dbReference>
<dbReference type="Proteomes" id="UP001241603">
    <property type="component" value="Unassembled WGS sequence"/>
</dbReference>